<sequence length="457" mass="49187">MSISYTLPGVHVTDRTVEVPLDWSDPDDGRTLSVFFRELVDPTKRRDDLPLLVFLQGGPGGKGPRPTGPDGWVGSALERFRVVLLDQRGTGRSTAVRADALNALGDAHAQAEYLTHFRGDDIVRDAEYIRDSVYEGRRWTTLGQSYGGFITMTYLSLAPEGVNASLVTGGLPSLTASAREVYERTQPRVAGKNARFRARYPHTAGLLGRIADRLAVGDTTLPDGSPLSVRRLQSLGMDFGMGPGFERVHWILDEAFDGLADDDGGRGGAGTAASDIGVAGGPAGTPDADLTDTFLASVAAATDFVGRPLYAVLHEPIYAQSHTGPTAWAAQSVRDADPAFAEGARPLLLTGEMIYPWMFSEIPALRPFAAAADALAVWEDWGDLYDLDRLASNEVPVEAVVYHDDMFVDAGFSLDTAAHVGNTEAWVTNEFEHDGLRLGNTFATLLNRLDARGGPLR</sequence>
<dbReference type="Gene3D" id="3.40.50.1820">
    <property type="entry name" value="alpha/beta hydrolase"/>
    <property type="match status" value="1"/>
</dbReference>
<evidence type="ECO:0000313" key="4">
    <source>
        <dbReference type="EMBL" id="MBE1878676.1"/>
    </source>
</evidence>
<accession>A0ABR9N663</accession>
<comment type="similarity">
    <text evidence="1">Belongs to the peptidase S33 family.</text>
</comment>
<dbReference type="InterPro" id="IPR029058">
    <property type="entry name" value="AB_hydrolase_fold"/>
</dbReference>
<organism evidence="4 5">
    <name type="scientific">Myceligenerans pegani</name>
    <dbReference type="NCBI Taxonomy" id="2776917"/>
    <lineage>
        <taxon>Bacteria</taxon>
        <taxon>Bacillati</taxon>
        <taxon>Actinomycetota</taxon>
        <taxon>Actinomycetes</taxon>
        <taxon>Micrococcales</taxon>
        <taxon>Promicromonosporaceae</taxon>
        <taxon>Myceligenerans</taxon>
    </lineage>
</organism>
<reference evidence="4 5" key="1">
    <citation type="submission" date="2020-10" db="EMBL/GenBank/DDBJ databases">
        <title>Myceligenerans pegani sp. nov., an endophytic actinomycete isolated from Peganum harmala L. in Xinjiang, China.</title>
        <authorList>
            <person name="Xin L."/>
        </authorList>
    </citation>
    <scope>NUCLEOTIDE SEQUENCE [LARGE SCALE GENOMIC DNA]</scope>
    <source>
        <strain evidence="4 5">TRM65318</strain>
    </source>
</reference>
<comment type="caution">
    <text evidence="4">The sequence shown here is derived from an EMBL/GenBank/DDBJ whole genome shotgun (WGS) entry which is preliminary data.</text>
</comment>
<name>A0ABR9N663_9MICO</name>
<dbReference type="Pfam" id="PF00561">
    <property type="entry name" value="Abhydrolase_1"/>
    <property type="match status" value="1"/>
</dbReference>
<dbReference type="Proteomes" id="UP000625527">
    <property type="component" value="Unassembled WGS sequence"/>
</dbReference>
<dbReference type="InterPro" id="IPR000073">
    <property type="entry name" value="AB_hydrolase_1"/>
</dbReference>
<gene>
    <name evidence="4" type="ORF">IHE71_23560</name>
</gene>
<dbReference type="GO" id="GO:0016787">
    <property type="term" value="F:hydrolase activity"/>
    <property type="evidence" value="ECO:0007669"/>
    <property type="project" value="UniProtKB-KW"/>
</dbReference>
<dbReference type="RefSeq" id="WP_192865219.1">
    <property type="nucleotide sequence ID" value="NZ_JADAQT010000110.1"/>
</dbReference>
<dbReference type="EMBL" id="JADAQT010000110">
    <property type="protein sequence ID" value="MBE1878676.1"/>
    <property type="molecule type" value="Genomic_DNA"/>
</dbReference>
<keyword evidence="2 4" id="KW-0378">Hydrolase</keyword>
<dbReference type="SUPFAM" id="SSF53474">
    <property type="entry name" value="alpha/beta-Hydrolases"/>
    <property type="match status" value="1"/>
</dbReference>
<evidence type="ECO:0000256" key="2">
    <source>
        <dbReference type="ARBA" id="ARBA00022801"/>
    </source>
</evidence>
<dbReference type="PANTHER" id="PTHR43248:SF2">
    <property type="entry name" value="PROLYL AMINOPEPTIDASE"/>
    <property type="match status" value="1"/>
</dbReference>
<feature type="domain" description="AB hydrolase-1" evidence="3">
    <location>
        <begin position="50"/>
        <end position="193"/>
    </location>
</feature>
<evidence type="ECO:0000256" key="1">
    <source>
        <dbReference type="ARBA" id="ARBA00010088"/>
    </source>
</evidence>
<dbReference type="InterPro" id="IPR002410">
    <property type="entry name" value="Peptidase_S33"/>
</dbReference>
<keyword evidence="5" id="KW-1185">Reference proteome</keyword>
<dbReference type="InterPro" id="IPR051601">
    <property type="entry name" value="Serine_prot/Carboxylest_S33"/>
</dbReference>
<dbReference type="PRINTS" id="PR00793">
    <property type="entry name" value="PROAMNOPTASE"/>
</dbReference>
<proteinExistence type="inferred from homology"/>
<dbReference type="PANTHER" id="PTHR43248">
    <property type="entry name" value="2-SUCCINYL-6-HYDROXY-2,4-CYCLOHEXADIENE-1-CARBOXYLATE SYNTHASE"/>
    <property type="match status" value="1"/>
</dbReference>
<evidence type="ECO:0000313" key="5">
    <source>
        <dbReference type="Proteomes" id="UP000625527"/>
    </source>
</evidence>
<protein>
    <submittedName>
        <fullName evidence="4">Alpha/beta fold hydrolase</fullName>
    </submittedName>
</protein>
<evidence type="ECO:0000259" key="3">
    <source>
        <dbReference type="Pfam" id="PF00561"/>
    </source>
</evidence>